<comment type="caution">
    <text evidence="1">The sequence shown here is derived from an EMBL/GenBank/DDBJ whole genome shotgun (WGS) entry which is preliminary data.</text>
</comment>
<dbReference type="Proteomes" id="UP000186143">
    <property type="component" value="Unassembled WGS sequence"/>
</dbReference>
<gene>
    <name evidence="1" type="ORF">BJF92_00675</name>
</gene>
<reference evidence="1 2" key="1">
    <citation type="submission" date="2016-09" db="EMBL/GenBank/DDBJ databases">
        <title>Rhizobium sp. nov., a novel species isolated from the rice rhizosphere.</title>
        <authorList>
            <person name="Zhao J."/>
            <person name="Zhang X."/>
        </authorList>
    </citation>
    <scope>NUCLEOTIDE SEQUENCE [LARGE SCALE GENOMIC DNA]</scope>
    <source>
        <strain evidence="1 2">MH17</strain>
    </source>
</reference>
<proteinExistence type="predicted"/>
<evidence type="ECO:0000313" key="2">
    <source>
        <dbReference type="Proteomes" id="UP000186143"/>
    </source>
</evidence>
<sequence length="111" mass="12245">MPREAKPENGAKRLKTERWRAGQRAIRRPEAAHVDVALAAAFAATLVELGQRNEAPAPLFDVVTTAISMLEARGFDSKAAKRKTHERLQFRKDLPKLRGMLAPSKIVTTGS</sequence>
<dbReference type="AlphaFoldDB" id="A0A1Q9AED6"/>
<organism evidence="1 2">
    <name type="scientific">Xaviernesmea rhizosphaerae</name>
    <dbReference type="NCBI Taxonomy" id="1672749"/>
    <lineage>
        <taxon>Bacteria</taxon>
        <taxon>Pseudomonadati</taxon>
        <taxon>Pseudomonadota</taxon>
        <taxon>Alphaproteobacteria</taxon>
        <taxon>Hyphomicrobiales</taxon>
        <taxon>Rhizobiaceae</taxon>
        <taxon>Rhizobium/Agrobacterium group</taxon>
        <taxon>Xaviernesmea</taxon>
    </lineage>
</organism>
<accession>A0A1Q9AED6</accession>
<evidence type="ECO:0000313" key="1">
    <source>
        <dbReference type="EMBL" id="OLP53315.1"/>
    </source>
</evidence>
<name>A0A1Q9AED6_9HYPH</name>
<dbReference type="EMBL" id="MKIO01000040">
    <property type="protein sequence ID" value="OLP53315.1"/>
    <property type="molecule type" value="Genomic_DNA"/>
</dbReference>
<protein>
    <submittedName>
        <fullName evidence="1">Uncharacterized protein</fullName>
    </submittedName>
</protein>